<dbReference type="EMBL" id="VZRW01010241">
    <property type="protein sequence ID" value="NWX21168.1"/>
    <property type="molecule type" value="Genomic_DNA"/>
</dbReference>
<evidence type="ECO:0000313" key="3">
    <source>
        <dbReference type="Proteomes" id="UP000559068"/>
    </source>
</evidence>
<dbReference type="Proteomes" id="UP000559068">
    <property type="component" value="Unassembled WGS sequence"/>
</dbReference>
<dbReference type="OrthoDB" id="10056949at2759"/>
<feature type="domain" description="RFX1-4/6/8-like BCD" evidence="1">
    <location>
        <begin position="2"/>
        <end position="125"/>
    </location>
</feature>
<organism evidence="2 3">
    <name type="scientific">Aegotheles bennettii</name>
    <dbReference type="NCBI Taxonomy" id="48278"/>
    <lineage>
        <taxon>Eukaryota</taxon>
        <taxon>Metazoa</taxon>
        <taxon>Chordata</taxon>
        <taxon>Craniata</taxon>
        <taxon>Vertebrata</taxon>
        <taxon>Euteleostomi</taxon>
        <taxon>Archelosauria</taxon>
        <taxon>Archosauria</taxon>
        <taxon>Dinosauria</taxon>
        <taxon>Saurischia</taxon>
        <taxon>Theropoda</taxon>
        <taxon>Coelurosauria</taxon>
        <taxon>Aves</taxon>
        <taxon>Neognathae</taxon>
        <taxon>Neoaves</taxon>
        <taxon>Strisores</taxon>
        <taxon>Caprimulgiformes</taxon>
        <taxon>Aegothelidae</taxon>
        <taxon>Aegotheles</taxon>
    </lineage>
</organism>
<accession>A0A7K6UFD6</accession>
<reference evidence="2 3" key="1">
    <citation type="submission" date="2019-09" db="EMBL/GenBank/DDBJ databases">
        <title>Bird 10,000 Genomes (B10K) Project - Family phase.</title>
        <authorList>
            <person name="Zhang G."/>
        </authorList>
    </citation>
    <scope>NUCLEOTIDE SEQUENCE [LARGE SCALE GENOMIC DNA]</scope>
    <source>
        <strain evidence="2">B10K-DU-029-76</strain>
        <tissue evidence="2">Heart</tissue>
    </source>
</reference>
<protein>
    <submittedName>
        <fullName evidence="2">RFX8 protein</fullName>
    </submittedName>
</protein>
<sequence length="125" mass="14214">LQTMRTILNCNSKVIVLKSDLQAIIDKGFLNVPGNLFQKEVRNLEDPQNNLELKCLKDLIPLLAPFTDIRVLLSCMFSNLQAFVIQPSRSKEEFKNLASDFQLRWNFLLSSVSKAMTLSYADSFG</sequence>
<gene>
    <name evidence="2" type="primary">Rfx8</name>
    <name evidence="2" type="ORF">AEGBEN_R05383</name>
</gene>
<evidence type="ECO:0000259" key="1">
    <source>
        <dbReference type="Pfam" id="PF25340"/>
    </source>
</evidence>
<evidence type="ECO:0000313" key="2">
    <source>
        <dbReference type="EMBL" id="NWX21168.1"/>
    </source>
</evidence>
<dbReference type="AlphaFoldDB" id="A0A7K6UFD6"/>
<dbReference type="InterPro" id="IPR057321">
    <property type="entry name" value="RFX1-4/6/8-like_BCD"/>
</dbReference>
<dbReference type="Pfam" id="PF25340">
    <property type="entry name" value="BCD_RFX"/>
    <property type="match status" value="1"/>
</dbReference>
<comment type="caution">
    <text evidence="2">The sequence shown here is derived from an EMBL/GenBank/DDBJ whole genome shotgun (WGS) entry which is preliminary data.</text>
</comment>
<name>A0A7K6UFD6_9AVES</name>
<keyword evidence="3" id="KW-1185">Reference proteome</keyword>
<feature type="non-terminal residue" evidence="2">
    <location>
        <position position="125"/>
    </location>
</feature>
<feature type="non-terminal residue" evidence="2">
    <location>
        <position position="1"/>
    </location>
</feature>
<proteinExistence type="predicted"/>